<protein>
    <submittedName>
        <fullName evidence="1">Uncharacterized protein</fullName>
    </submittedName>
</protein>
<name>Q0FYE4_9HYPH</name>
<proteinExistence type="predicted"/>
<keyword evidence="2" id="KW-1185">Reference proteome</keyword>
<accession>Q0FYE4</accession>
<dbReference type="EMBL" id="AATP01000010">
    <property type="protein sequence ID" value="EAU40051.1"/>
    <property type="molecule type" value="Genomic_DNA"/>
</dbReference>
<comment type="caution">
    <text evidence="1">The sequence shown here is derived from an EMBL/GenBank/DDBJ whole genome shotgun (WGS) entry which is preliminary data.</text>
</comment>
<sequence length="49" mass="5789">MVIAYSYQREIEAETDAFVPDMFNYECGRRSTWDQAVRLDRMSCFAQTS</sequence>
<dbReference type="HOGENOM" id="CLU_3135989_0_0_5"/>
<dbReference type="Proteomes" id="UP000004310">
    <property type="component" value="Unassembled WGS sequence"/>
</dbReference>
<evidence type="ECO:0000313" key="1">
    <source>
        <dbReference type="EMBL" id="EAU40051.1"/>
    </source>
</evidence>
<organism evidence="1 2">
    <name type="scientific">Fulvimarina pelagi HTCC2506</name>
    <dbReference type="NCBI Taxonomy" id="314231"/>
    <lineage>
        <taxon>Bacteria</taxon>
        <taxon>Pseudomonadati</taxon>
        <taxon>Pseudomonadota</taxon>
        <taxon>Alphaproteobacteria</taxon>
        <taxon>Hyphomicrobiales</taxon>
        <taxon>Aurantimonadaceae</taxon>
        <taxon>Fulvimarina</taxon>
    </lineage>
</organism>
<dbReference type="AlphaFoldDB" id="Q0FYE4"/>
<reference evidence="1 2" key="1">
    <citation type="journal article" date="2010" name="J. Bacteriol.">
        <title>Genome sequence of Fulvimarina pelagi HTCC2506T, a Mn(II)-oxidizing alphaproteobacterium possessing an aerobic anoxygenic photosynthetic gene cluster and Xanthorhodopsin.</title>
        <authorList>
            <person name="Kang I."/>
            <person name="Oh H.M."/>
            <person name="Lim S.I."/>
            <person name="Ferriera S."/>
            <person name="Giovannoni S.J."/>
            <person name="Cho J.C."/>
        </authorList>
    </citation>
    <scope>NUCLEOTIDE SEQUENCE [LARGE SCALE GENOMIC DNA]</scope>
    <source>
        <strain evidence="1 2">HTCC2506</strain>
    </source>
</reference>
<evidence type="ECO:0000313" key="2">
    <source>
        <dbReference type="Proteomes" id="UP000004310"/>
    </source>
</evidence>
<gene>
    <name evidence="1" type="ORF">FP2506_02380</name>
</gene>